<feature type="compositionally biased region" description="Basic residues" evidence="1">
    <location>
        <begin position="19"/>
        <end position="29"/>
    </location>
</feature>
<evidence type="ECO:0000256" key="1">
    <source>
        <dbReference type="SAM" id="MobiDB-lite"/>
    </source>
</evidence>
<evidence type="ECO:0008006" key="4">
    <source>
        <dbReference type="Google" id="ProtNLM"/>
    </source>
</evidence>
<evidence type="ECO:0000313" key="2">
    <source>
        <dbReference type="EMBL" id="GAA4487858.1"/>
    </source>
</evidence>
<keyword evidence="3" id="KW-1185">Reference proteome</keyword>
<proteinExistence type="predicted"/>
<organism evidence="2 3">
    <name type="scientific">Actinoallomurus oryzae</name>
    <dbReference type="NCBI Taxonomy" id="502180"/>
    <lineage>
        <taxon>Bacteria</taxon>
        <taxon>Bacillati</taxon>
        <taxon>Actinomycetota</taxon>
        <taxon>Actinomycetes</taxon>
        <taxon>Streptosporangiales</taxon>
        <taxon>Thermomonosporaceae</taxon>
        <taxon>Actinoallomurus</taxon>
    </lineage>
</organism>
<gene>
    <name evidence="2" type="ORF">GCM10023191_016410</name>
</gene>
<dbReference type="SUPFAM" id="SSF89360">
    <property type="entry name" value="HesB-like domain"/>
    <property type="match status" value="1"/>
</dbReference>
<name>A0ABP8PJP2_9ACTN</name>
<protein>
    <recommendedName>
        <fullName evidence="4">Fe-S cluster assembly iron-binding protein IscA</fullName>
    </recommendedName>
</protein>
<accession>A0ABP8PJP2</accession>
<dbReference type="Proteomes" id="UP001500503">
    <property type="component" value="Unassembled WGS sequence"/>
</dbReference>
<reference evidence="3" key="1">
    <citation type="journal article" date="2019" name="Int. J. Syst. Evol. Microbiol.">
        <title>The Global Catalogue of Microorganisms (GCM) 10K type strain sequencing project: providing services to taxonomists for standard genome sequencing and annotation.</title>
        <authorList>
            <consortium name="The Broad Institute Genomics Platform"/>
            <consortium name="The Broad Institute Genome Sequencing Center for Infectious Disease"/>
            <person name="Wu L."/>
            <person name="Ma J."/>
        </authorList>
    </citation>
    <scope>NUCLEOTIDE SEQUENCE [LARGE SCALE GENOMIC DNA]</scope>
    <source>
        <strain evidence="3">JCM 17933</strain>
    </source>
</reference>
<feature type="region of interest" description="Disordered" evidence="1">
    <location>
        <begin position="1"/>
        <end position="32"/>
    </location>
</feature>
<dbReference type="EMBL" id="BAABHF010000012">
    <property type="protein sequence ID" value="GAA4487858.1"/>
    <property type="molecule type" value="Genomic_DNA"/>
</dbReference>
<sequence>MTPVTWRIPTFAGRDAGHGRRKHGPGRVAHKPDQKELLTVLTLTDSAVQVIRTVTSQPELSPQTGLRIATQSEPEQAGTLALAVAEGPQAGDEVVEEQGARVYLEPDAASILDEMTLDASVDEQGDVTFRLADKSV</sequence>
<dbReference type="InterPro" id="IPR035903">
    <property type="entry name" value="HesB-like_dom_sf"/>
</dbReference>
<comment type="caution">
    <text evidence="2">The sequence shown here is derived from an EMBL/GenBank/DDBJ whole genome shotgun (WGS) entry which is preliminary data.</text>
</comment>
<evidence type="ECO:0000313" key="3">
    <source>
        <dbReference type="Proteomes" id="UP001500503"/>
    </source>
</evidence>
<dbReference type="Gene3D" id="2.60.300.12">
    <property type="entry name" value="HesB-like domain"/>
    <property type="match status" value="1"/>
</dbReference>